<proteinExistence type="predicted"/>
<organism evidence="1 2">
    <name type="scientific">Gemmata obscuriglobus</name>
    <dbReference type="NCBI Taxonomy" id="114"/>
    <lineage>
        <taxon>Bacteria</taxon>
        <taxon>Pseudomonadati</taxon>
        <taxon>Planctomycetota</taxon>
        <taxon>Planctomycetia</taxon>
        <taxon>Gemmatales</taxon>
        <taxon>Gemmataceae</taxon>
        <taxon>Gemmata</taxon>
    </lineage>
</organism>
<keyword evidence="2" id="KW-1185">Reference proteome</keyword>
<protein>
    <submittedName>
        <fullName evidence="1">Uncharacterized protein</fullName>
    </submittedName>
</protein>
<dbReference type="AlphaFoldDB" id="A0A2Z3HCY6"/>
<dbReference type="RefSeq" id="WP_010049950.1">
    <property type="nucleotide sequence ID" value="NZ_CP025958.1"/>
</dbReference>
<name>A0A2Z3HCY6_9BACT</name>
<evidence type="ECO:0000313" key="2">
    <source>
        <dbReference type="Proteomes" id="UP000245802"/>
    </source>
</evidence>
<dbReference type="Proteomes" id="UP000245802">
    <property type="component" value="Chromosome"/>
</dbReference>
<accession>A0A2Z3HCY6</accession>
<reference evidence="1 2" key="1">
    <citation type="submission" date="2018-01" db="EMBL/GenBank/DDBJ databases">
        <title>G. obscuriglobus.</title>
        <authorList>
            <person name="Franke J."/>
            <person name="Blomberg W."/>
            <person name="Selmecki A."/>
        </authorList>
    </citation>
    <scope>NUCLEOTIDE SEQUENCE [LARGE SCALE GENOMIC DNA]</scope>
    <source>
        <strain evidence="1 2">DSM 5831</strain>
    </source>
</reference>
<evidence type="ECO:0000313" key="1">
    <source>
        <dbReference type="EMBL" id="AWM41437.1"/>
    </source>
</evidence>
<dbReference type="EMBL" id="CP025958">
    <property type="protein sequence ID" value="AWM41437.1"/>
    <property type="molecule type" value="Genomic_DNA"/>
</dbReference>
<sequence>MIFPTSAPASAPPAFVLHTSVAADWGIPARYTIYSHRVRFRLAAGTAAVVATGWPLELAEELLAAVRRNDTNWLRTDGVFVALPAYRIYLDERAPHLAWPEVLDLARTYGLPVHEAASLELALRTALPLATTSPALLSAAASAAVPVFTP</sequence>
<dbReference type="Gene3D" id="3.40.50.1010">
    <property type="entry name" value="5'-nuclease"/>
    <property type="match status" value="1"/>
</dbReference>
<gene>
    <name evidence="1" type="ORF">C1280_33525</name>
</gene>
<dbReference type="KEGG" id="gog:C1280_33525"/>